<dbReference type="AlphaFoldDB" id="A0A1X7DTU1"/>
<evidence type="ECO:0000313" key="8">
    <source>
        <dbReference type="EMBL" id="SMF21487.1"/>
    </source>
</evidence>
<dbReference type="RefSeq" id="WP_052160704.1">
    <property type="nucleotide sequence ID" value="NZ_FXAC01000015.1"/>
</dbReference>
<evidence type="ECO:0000256" key="2">
    <source>
        <dbReference type="ARBA" id="ARBA00022723"/>
    </source>
</evidence>
<keyword evidence="3" id="KW-0560">Oxidoreductase</keyword>
<evidence type="ECO:0000256" key="4">
    <source>
        <dbReference type="ARBA" id="ARBA00023004"/>
    </source>
</evidence>
<evidence type="ECO:0000256" key="6">
    <source>
        <dbReference type="ARBA" id="ARBA00023063"/>
    </source>
</evidence>
<evidence type="ECO:0000259" key="7">
    <source>
        <dbReference type="PROSITE" id="PS51296"/>
    </source>
</evidence>
<dbReference type="EMBL" id="FXAC01000015">
    <property type="protein sequence ID" value="SMF21487.1"/>
    <property type="molecule type" value="Genomic_DNA"/>
</dbReference>
<proteinExistence type="predicted"/>
<keyword evidence="5" id="KW-0411">Iron-sulfur</keyword>
<keyword evidence="2" id="KW-0479">Metal-binding</keyword>
<dbReference type="GO" id="GO:0016705">
    <property type="term" value="F:oxidoreductase activity, acting on paired donors, with incorporation or reduction of molecular oxygen"/>
    <property type="evidence" value="ECO:0007669"/>
    <property type="project" value="UniProtKB-ARBA"/>
</dbReference>
<dbReference type="GO" id="GO:0008942">
    <property type="term" value="F:nitrite reductase [NAD(P)H] activity"/>
    <property type="evidence" value="ECO:0007669"/>
    <property type="project" value="InterPro"/>
</dbReference>
<keyword evidence="1" id="KW-0001">2Fe-2S</keyword>
<evidence type="ECO:0000256" key="1">
    <source>
        <dbReference type="ARBA" id="ARBA00022714"/>
    </source>
</evidence>
<dbReference type="InterPro" id="IPR036922">
    <property type="entry name" value="Rieske_2Fe-2S_sf"/>
</dbReference>
<dbReference type="InterPro" id="IPR012748">
    <property type="entry name" value="Rieske-like_NirD"/>
</dbReference>
<dbReference type="Gene3D" id="2.102.10.10">
    <property type="entry name" value="Rieske [2Fe-2S] iron-sulphur domain"/>
    <property type="match status" value="1"/>
</dbReference>
<dbReference type="CDD" id="cd03529">
    <property type="entry name" value="Rieske_NirD"/>
    <property type="match status" value="1"/>
</dbReference>
<gene>
    <name evidence="8" type="ORF">SAMN06296028_11542</name>
</gene>
<protein>
    <submittedName>
        <fullName evidence="8">Assimilatory nitrite reductase (NAD(P)H) small subunit</fullName>
    </submittedName>
</protein>
<dbReference type="Pfam" id="PF13806">
    <property type="entry name" value="Rieske_2"/>
    <property type="match status" value="1"/>
</dbReference>
<dbReference type="PROSITE" id="PS51296">
    <property type="entry name" value="RIESKE"/>
    <property type="match status" value="1"/>
</dbReference>
<reference evidence="9" key="1">
    <citation type="submission" date="2017-04" db="EMBL/GenBank/DDBJ databases">
        <authorList>
            <person name="Varghese N."/>
            <person name="Submissions S."/>
        </authorList>
    </citation>
    <scope>NUCLEOTIDE SEQUENCE [LARGE SCALE GENOMIC DNA]</scope>
    <source>
        <strain evidence="9">NIO-1021</strain>
    </source>
</reference>
<keyword evidence="4" id="KW-0408">Iron</keyword>
<dbReference type="GO" id="GO:0051537">
    <property type="term" value="F:2 iron, 2 sulfur cluster binding"/>
    <property type="evidence" value="ECO:0007669"/>
    <property type="project" value="UniProtKB-KW"/>
</dbReference>
<keyword evidence="9" id="KW-1185">Reference proteome</keyword>
<dbReference type="PANTHER" id="PTHR40562">
    <property type="match status" value="1"/>
</dbReference>
<dbReference type="Proteomes" id="UP000192929">
    <property type="component" value="Unassembled WGS sequence"/>
</dbReference>
<sequence>MNDSSHPTAESVNAEWTDVCGVEDLEVNWGEAALVGGREIAVFRTHDDLVFATDHRDPRSRALVMARGIVGRTGQYHTVASPLYKETYDLATGRCVSGAEYTLPVHPVRVQDGRVLVVVSGGDEQGGGEQGE</sequence>
<dbReference type="InterPro" id="IPR017881">
    <property type="entry name" value="NirD"/>
</dbReference>
<accession>A0A1X7DTU1</accession>
<dbReference type="SUPFAM" id="SSF50022">
    <property type="entry name" value="ISP domain"/>
    <property type="match status" value="1"/>
</dbReference>
<keyword evidence="6" id="KW-0534">Nitrate assimilation</keyword>
<dbReference type="PROSITE" id="PS51300">
    <property type="entry name" value="NIRD"/>
    <property type="match status" value="1"/>
</dbReference>
<dbReference type="InterPro" id="IPR017941">
    <property type="entry name" value="Rieske_2Fe-2S"/>
</dbReference>
<dbReference type="GO" id="GO:0046872">
    <property type="term" value="F:metal ion binding"/>
    <property type="evidence" value="ECO:0007669"/>
    <property type="project" value="UniProtKB-KW"/>
</dbReference>
<dbReference type="NCBIfam" id="TIGR02378">
    <property type="entry name" value="nirD_assim_sml"/>
    <property type="match status" value="1"/>
</dbReference>
<dbReference type="GO" id="GO:0004497">
    <property type="term" value="F:monooxygenase activity"/>
    <property type="evidence" value="ECO:0007669"/>
    <property type="project" value="UniProtKB-ARBA"/>
</dbReference>
<dbReference type="GO" id="GO:0042128">
    <property type="term" value="P:nitrate assimilation"/>
    <property type="evidence" value="ECO:0007669"/>
    <property type="project" value="UniProtKB-KW"/>
</dbReference>
<evidence type="ECO:0000256" key="5">
    <source>
        <dbReference type="ARBA" id="ARBA00023014"/>
    </source>
</evidence>
<dbReference type="PANTHER" id="PTHR40562:SF1">
    <property type="entry name" value="NITRITE REDUCTASE (NADH) SMALL SUBUNIT"/>
    <property type="match status" value="1"/>
</dbReference>
<evidence type="ECO:0000256" key="3">
    <source>
        <dbReference type="ARBA" id="ARBA00023002"/>
    </source>
</evidence>
<feature type="domain" description="Rieske" evidence="7">
    <location>
        <begin position="17"/>
        <end position="117"/>
    </location>
</feature>
<organism evidence="8 9">
    <name type="scientific">Kocuria marina subsp. indica</name>
    <dbReference type="NCBI Taxonomy" id="1049583"/>
    <lineage>
        <taxon>Bacteria</taxon>
        <taxon>Bacillati</taxon>
        <taxon>Actinomycetota</taxon>
        <taxon>Actinomycetes</taxon>
        <taxon>Micrococcales</taxon>
        <taxon>Micrococcaceae</taxon>
        <taxon>Kocuria</taxon>
    </lineage>
</organism>
<name>A0A1X7DTU1_9MICC</name>
<evidence type="ECO:0000313" key="9">
    <source>
        <dbReference type="Proteomes" id="UP000192929"/>
    </source>
</evidence>